<feature type="compositionally biased region" description="Polar residues" evidence="1">
    <location>
        <begin position="558"/>
        <end position="568"/>
    </location>
</feature>
<feature type="compositionally biased region" description="Pro residues" evidence="1">
    <location>
        <begin position="541"/>
        <end position="553"/>
    </location>
</feature>
<name>A0A0G4I2Z2_9ALVE</name>
<feature type="compositionally biased region" description="Low complexity" evidence="1">
    <location>
        <begin position="424"/>
        <end position="436"/>
    </location>
</feature>
<feature type="compositionally biased region" description="Polar residues" evidence="1">
    <location>
        <begin position="450"/>
        <end position="468"/>
    </location>
</feature>
<feature type="region of interest" description="Disordered" evidence="1">
    <location>
        <begin position="105"/>
        <end position="134"/>
    </location>
</feature>
<proteinExistence type="predicted"/>
<gene>
    <name evidence="2" type="ORF">Cvel_10462</name>
</gene>
<reference evidence="2" key="1">
    <citation type="submission" date="2014-11" db="EMBL/GenBank/DDBJ databases">
        <authorList>
            <person name="Otto D Thomas"/>
            <person name="Naeem Raeece"/>
        </authorList>
    </citation>
    <scope>NUCLEOTIDE SEQUENCE</scope>
</reference>
<organism evidence="2">
    <name type="scientific">Chromera velia CCMP2878</name>
    <dbReference type="NCBI Taxonomy" id="1169474"/>
    <lineage>
        <taxon>Eukaryota</taxon>
        <taxon>Sar</taxon>
        <taxon>Alveolata</taxon>
        <taxon>Colpodellida</taxon>
        <taxon>Chromeraceae</taxon>
        <taxon>Chromera</taxon>
    </lineage>
</organism>
<feature type="region of interest" description="Disordered" evidence="1">
    <location>
        <begin position="360"/>
        <end position="384"/>
    </location>
</feature>
<feature type="region of interest" description="Disordered" evidence="1">
    <location>
        <begin position="161"/>
        <end position="181"/>
    </location>
</feature>
<dbReference type="AlphaFoldDB" id="A0A0G4I2Z2"/>
<feature type="compositionally biased region" description="Low complexity" evidence="1">
    <location>
        <begin position="362"/>
        <end position="384"/>
    </location>
</feature>
<accession>A0A0G4I2Z2</accession>
<sequence length="671" mass="69434">MAVQLEQSFCHFEEALTRLEGYRSALSRSAWKAGLAKAGKEGETAGLLLEMQAYRDAQSVAASDRLEKEQRDAASLQGLVQLCDPQLSEGGGGGMTLMEAAGEEGDGRIRRGSAGSSSVQPLSQAEGESTEEKAASLSLASRGFADGVLAFLHERDSKKMGGVGVRRGGEGEGESGDGKEGRELEALWKAKEDALHKTGWDLRGEASILAGALREAKAGAERERRALRTRLGRSVAMAREALAGLSEEDPLGAGGGGGGGGAAVAQAFEDSLRLIRGQKAKRGYLPSAPEDALDRAVAGLLNSTPSRILLPCKRLGPGDYLFDKRVKLSFDAFGDVVVLSHGNSTVPLSVSPSSATALDGAGQSSFSSCPQGSSPSSPGVSSSGVCRQSLRSYLARLVKDAEARSLYLARAEKEREKTGGAIPSKTKTGTGVGTSVDSPLFSPSLPSRWGDSTNHPPASNAFSQTNSPSFPPPVVEWELKAAASSLPDALQTAYANLVKPSPPHPTRTAPKSRRESLSPSSSAQRKKGEASTAPKNGSAGPPKPPQMATPSPGPHRLSIQSQPVSTGGVSKGPLPLDDEDPVLAGVLQDGRDSRGGKGSAISGVVKRGERAVGIPAQSHEKPLPIPHGERPGSEGGGHLNIQKGSTGSHAVSGKPVASPFRAAFRKNRGAS</sequence>
<evidence type="ECO:0000313" key="2">
    <source>
        <dbReference type="EMBL" id="CEM51213.1"/>
    </source>
</evidence>
<feature type="region of interest" description="Disordered" evidence="1">
    <location>
        <begin position="496"/>
        <end position="671"/>
    </location>
</feature>
<feature type="region of interest" description="Disordered" evidence="1">
    <location>
        <begin position="412"/>
        <end position="469"/>
    </location>
</feature>
<dbReference type="VEuPathDB" id="CryptoDB:Cvel_10462"/>
<protein>
    <submittedName>
        <fullName evidence="2">Uncharacterized protein</fullName>
    </submittedName>
</protein>
<dbReference type="EMBL" id="CDMZ01004877">
    <property type="protein sequence ID" value="CEM51213.1"/>
    <property type="molecule type" value="Genomic_DNA"/>
</dbReference>
<evidence type="ECO:0000256" key="1">
    <source>
        <dbReference type="SAM" id="MobiDB-lite"/>
    </source>
</evidence>
<feature type="compositionally biased region" description="Basic and acidic residues" evidence="1">
    <location>
        <begin position="618"/>
        <end position="632"/>
    </location>
</feature>